<dbReference type="OMA" id="QSQRFME"/>
<dbReference type="InParanoid" id="E4V459"/>
<dbReference type="OrthoDB" id="4509809at2759"/>
<feature type="region of interest" description="Disordered" evidence="1">
    <location>
        <begin position="1"/>
        <end position="23"/>
    </location>
</feature>
<organism evidence="3">
    <name type="scientific">Arthroderma gypseum (strain ATCC MYA-4604 / CBS 118893)</name>
    <name type="common">Microsporum gypseum</name>
    <dbReference type="NCBI Taxonomy" id="535722"/>
    <lineage>
        <taxon>Eukaryota</taxon>
        <taxon>Fungi</taxon>
        <taxon>Dikarya</taxon>
        <taxon>Ascomycota</taxon>
        <taxon>Pezizomycotina</taxon>
        <taxon>Eurotiomycetes</taxon>
        <taxon>Eurotiomycetidae</taxon>
        <taxon>Onygenales</taxon>
        <taxon>Arthrodermataceae</taxon>
        <taxon>Nannizzia</taxon>
    </lineage>
</organism>
<evidence type="ECO:0000256" key="1">
    <source>
        <dbReference type="SAM" id="MobiDB-lite"/>
    </source>
</evidence>
<feature type="compositionally biased region" description="Basic residues" evidence="1">
    <location>
        <begin position="216"/>
        <end position="227"/>
    </location>
</feature>
<feature type="region of interest" description="Disordered" evidence="1">
    <location>
        <begin position="86"/>
        <end position="197"/>
    </location>
</feature>
<dbReference type="HOGENOM" id="CLU_1160876_0_0_1"/>
<dbReference type="Proteomes" id="UP000002669">
    <property type="component" value="Unassembled WGS sequence"/>
</dbReference>
<dbReference type="VEuPathDB" id="FungiDB:MGYG_07790"/>
<dbReference type="eggNOG" id="ENOG502RNXR">
    <property type="taxonomic scope" value="Eukaryota"/>
</dbReference>
<feature type="compositionally biased region" description="Polar residues" evidence="1">
    <location>
        <begin position="94"/>
        <end position="110"/>
    </location>
</feature>
<protein>
    <submittedName>
        <fullName evidence="2">Uncharacterized protein</fullName>
    </submittedName>
</protein>
<dbReference type="EMBL" id="DS989828">
    <property type="protein sequence ID" value="EFR04783.1"/>
    <property type="molecule type" value="Genomic_DNA"/>
</dbReference>
<accession>E4V459</accession>
<sequence length="244" mass="27266">MNSSSPEIPNGTPQIHTQSQTPQDSTSLLELFLQHESNINTHLELCTQLRGLIPQSTISFYAMSSMINQSQRFMEEIKKMREEILLRNMPTRPMTRSKSSRLSSAATKGTTAGVKETNPSRNGDTPNPMLKTDEQSSTTTQGPPKRKKRSRPSSDSLVSGSNDIGERAGLKRPKGRLNDSTAEGASNKPEDIAPIELEDISTEVEARLKLREETRRKKREKHLKRKRDSIESIGGGDRVKKVKK</sequence>
<dbReference type="GeneID" id="10025787"/>
<gene>
    <name evidence="2" type="ORF">MGYG_07790</name>
</gene>
<dbReference type="AlphaFoldDB" id="E4V459"/>
<keyword evidence="3" id="KW-1185">Reference proteome</keyword>
<dbReference type="RefSeq" id="XP_003170546.1">
    <property type="nucleotide sequence ID" value="XM_003170498.1"/>
</dbReference>
<name>E4V459_ARTGP</name>
<evidence type="ECO:0000313" key="3">
    <source>
        <dbReference type="Proteomes" id="UP000002669"/>
    </source>
</evidence>
<feature type="region of interest" description="Disordered" evidence="1">
    <location>
        <begin position="210"/>
        <end position="244"/>
    </location>
</feature>
<evidence type="ECO:0000313" key="2">
    <source>
        <dbReference type="EMBL" id="EFR04783.1"/>
    </source>
</evidence>
<proteinExistence type="predicted"/>
<reference evidence="3" key="1">
    <citation type="journal article" date="2012" name="MBio">
        <title>Comparative genome analysis of Trichophyton rubrum and related dermatophytes reveals candidate genes involved in infection.</title>
        <authorList>
            <person name="Martinez D.A."/>
            <person name="Oliver B.G."/>
            <person name="Graeser Y."/>
            <person name="Goldberg J.M."/>
            <person name="Li W."/>
            <person name="Martinez-Rossi N.M."/>
            <person name="Monod M."/>
            <person name="Shelest E."/>
            <person name="Barton R.C."/>
            <person name="Birch E."/>
            <person name="Brakhage A.A."/>
            <person name="Chen Z."/>
            <person name="Gurr S.J."/>
            <person name="Heiman D."/>
            <person name="Heitman J."/>
            <person name="Kosti I."/>
            <person name="Rossi A."/>
            <person name="Saif S."/>
            <person name="Samalova M."/>
            <person name="Saunders C.W."/>
            <person name="Shea T."/>
            <person name="Summerbell R.C."/>
            <person name="Xu J."/>
            <person name="Young S."/>
            <person name="Zeng Q."/>
            <person name="Birren B.W."/>
            <person name="Cuomo C.A."/>
            <person name="White T.C."/>
        </authorList>
    </citation>
    <scope>NUCLEOTIDE SEQUENCE [LARGE SCALE GENOMIC DNA]</scope>
    <source>
        <strain evidence="3">ATCC MYA-4604 / CBS 118893</strain>
    </source>
</reference>